<evidence type="ECO:0000313" key="1">
    <source>
        <dbReference type="EMBL" id="WEL19525.1"/>
    </source>
</evidence>
<evidence type="ECO:0008006" key="3">
    <source>
        <dbReference type="Google" id="ProtNLM"/>
    </source>
</evidence>
<dbReference type="GeneID" id="90589943"/>
<dbReference type="EMBL" id="CP104395">
    <property type="protein sequence ID" value="WEL19525.1"/>
    <property type="molecule type" value="Genomic_DNA"/>
</dbReference>
<gene>
    <name evidence="1" type="ORF">SVXNc_0506</name>
</gene>
<accession>A0ABY8CGC0</accession>
<dbReference type="Proteomes" id="UP001218034">
    <property type="component" value="Chromosome"/>
</dbReference>
<keyword evidence="2" id="KW-1185">Reference proteome</keyword>
<protein>
    <recommendedName>
        <fullName evidence="3">Type I restriction enzyme R protein N-terminal domain-containing protein</fullName>
    </recommendedName>
</protein>
<sequence length="407" mass="46897">MKKVNWDVFQRDVLDVFRQYEGYFDFFERVGALSEYSRPDCFARITREGKKEIWIVDMKNKSSIDSEDAERMEKYSDRIESDPVDIGLNYSELSEHSVRKIIVTPEKADTGYENVPLPELHQFLQKELIYTETDKVVRDVAKLMNKGQLSQEQARLLYRSVEQYQNGLNQIKTVLNQIEQLYVGAKVDYSNDFAEEYGVAVDAVITHEKRRKTFLIDVPYNEAALQELEDKMNVVRDRLKQVEGEVFYAAVNRFESSESSFIYQPDEFEAEFQEDSNVVSARQVAELFEPKIPVEKHVDNGTVVVENVDLGFRLKATTEDDIKHRIEVRMPEKAAKRLSETRINARKQLGELNGQNFSLEIEIGEDLEVSHSGITEDFKSFTSSVQTVFCSGVNPALAKLNNGFNET</sequence>
<organism evidence="1 2">
    <name type="scientific">Candidatus Nanohalococcus occultus</name>
    <dbReference type="NCBI Taxonomy" id="2978047"/>
    <lineage>
        <taxon>Archaea</taxon>
        <taxon>Candidatus Nanohalarchaeota</taxon>
        <taxon>Candidatus Nanohalarchaeota incertae sedis</taxon>
        <taxon>Candidatus Nanohalococcus</taxon>
    </lineage>
</organism>
<proteinExistence type="predicted"/>
<dbReference type="RefSeq" id="WP_347722395.1">
    <property type="nucleotide sequence ID" value="NZ_CP104395.1"/>
</dbReference>
<evidence type="ECO:0000313" key="2">
    <source>
        <dbReference type="Proteomes" id="UP001218034"/>
    </source>
</evidence>
<reference evidence="1 2" key="1">
    <citation type="submission" date="2022-09" db="EMBL/GenBank/DDBJ databases">
        <title>Xylan utilization by haloarchaea-nanohaloarchaea associations.</title>
        <authorList>
            <person name="Yakimov M."/>
        </authorList>
    </citation>
    <scope>NUCLEOTIDE SEQUENCE [LARGE SCALE GENOMIC DNA]</scope>
    <source>
        <strain evidence="1 2">SVXNc</strain>
    </source>
</reference>
<name>A0ABY8CGC0_9ARCH</name>